<dbReference type="GO" id="GO:0003677">
    <property type="term" value="F:DNA binding"/>
    <property type="evidence" value="ECO:0007669"/>
    <property type="project" value="UniProtKB-KW"/>
</dbReference>
<dbReference type="PROSITE" id="PS51063">
    <property type="entry name" value="HTH_CRP_2"/>
    <property type="match status" value="1"/>
</dbReference>
<gene>
    <name evidence="6" type="ORF">MNBD_ALPHA02-960</name>
</gene>
<accession>A0A3B0RPD1</accession>
<dbReference type="PANTHER" id="PTHR24567">
    <property type="entry name" value="CRP FAMILY TRANSCRIPTIONAL REGULATORY PROTEIN"/>
    <property type="match status" value="1"/>
</dbReference>
<dbReference type="SMART" id="SM00100">
    <property type="entry name" value="cNMP"/>
    <property type="match status" value="1"/>
</dbReference>
<reference evidence="6" key="1">
    <citation type="submission" date="2018-06" db="EMBL/GenBank/DDBJ databases">
        <authorList>
            <person name="Zhirakovskaya E."/>
        </authorList>
    </citation>
    <scope>NUCLEOTIDE SEQUENCE</scope>
</reference>
<dbReference type="AlphaFoldDB" id="A0A3B0RPD1"/>
<dbReference type="InterPro" id="IPR018490">
    <property type="entry name" value="cNMP-bd_dom_sf"/>
</dbReference>
<evidence type="ECO:0000256" key="2">
    <source>
        <dbReference type="ARBA" id="ARBA00023125"/>
    </source>
</evidence>
<dbReference type="GO" id="GO:0003700">
    <property type="term" value="F:DNA-binding transcription factor activity"/>
    <property type="evidence" value="ECO:0007669"/>
    <property type="project" value="TreeGrafter"/>
</dbReference>
<evidence type="ECO:0000259" key="4">
    <source>
        <dbReference type="PROSITE" id="PS50042"/>
    </source>
</evidence>
<dbReference type="Gene3D" id="2.60.120.10">
    <property type="entry name" value="Jelly Rolls"/>
    <property type="match status" value="1"/>
</dbReference>
<keyword evidence="3" id="KW-0804">Transcription</keyword>
<organism evidence="6">
    <name type="scientific">hydrothermal vent metagenome</name>
    <dbReference type="NCBI Taxonomy" id="652676"/>
    <lineage>
        <taxon>unclassified sequences</taxon>
        <taxon>metagenomes</taxon>
        <taxon>ecological metagenomes</taxon>
    </lineage>
</organism>
<dbReference type="Gene3D" id="1.10.10.10">
    <property type="entry name" value="Winged helix-like DNA-binding domain superfamily/Winged helix DNA-binding domain"/>
    <property type="match status" value="1"/>
</dbReference>
<dbReference type="Pfam" id="PF13545">
    <property type="entry name" value="HTH_Crp_2"/>
    <property type="match status" value="1"/>
</dbReference>
<dbReference type="InterPro" id="IPR036388">
    <property type="entry name" value="WH-like_DNA-bd_sf"/>
</dbReference>
<dbReference type="InterPro" id="IPR012318">
    <property type="entry name" value="HTH_CRP"/>
</dbReference>
<sequence>MLDDGNCDNNACFPKKIIKETEWGALTSSEREDLFKLSVCRKYQVGEMIFHQADECRGLYLIREGLVSVRKQCLDGSEVIIRLARGGDTLGYRPFLADQPHLASAQVMQNSLICFFAASQIKKMLLENPHFGFEFLQREARELGDAEERFQQTVSQSVRIRLIHLLLVLNQYYGMPIQKGSLDLELPISRQDMASMIGIRVESLSRTIKHLTDDGLLNFSGRHVRIHNLELMAEEISY</sequence>
<dbReference type="PROSITE" id="PS50042">
    <property type="entry name" value="CNMP_BINDING_3"/>
    <property type="match status" value="1"/>
</dbReference>
<dbReference type="SUPFAM" id="SSF46785">
    <property type="entry name" value="Winged helix' DNA-binding domain"/>
    <property type="match status" value="1"/>
</dbReference>
<dbReference type="PRINTS" id="PR00034">
    <property type="entry name" value="HTHCRP"/>
</dbReference>
<feature type="domain" description="HTH crp-type" evidence="5">
    <location>
        <begin position="156"/>
        <end position="230"/>
    </location>
</feature>
<dbReference type="InterPro" id="IPR000595">
    <property type="entry name" value="cNMP-bd_dom"/>
</dbReference>
<dbReference type="PANTHER" id="PTHR24567:SF26">
    <property type="entry name" value="REGULATORY PROTEIN YEIL"/>
    <property type="match status" value="1"/>
</dbReference>
<dbReference type="GO" id="GO:0005829">
    <property type="term" value="C:cytosol"/>
    <property type="evidence" value="ECO:0007669"/>
    <property type="project" value="TreeGrafter"/>
</dbReference>
<evidence type="ECO:0000256" key="1">
    <source>
        <dbReference type="ARBA" id="ARBA00023015"/>
    </source>
</evidence>
<evidence type="ECO:0008006" key="7">
    <source>
        <dbReference type="Google" id="ProtNLM"/>
    </source>
</evidence>
<evidence type="ECO:0000259" key="5">
    <source>
        <dbReference type="PROSITE" id="PS51063"/>
    </source>
</evidence>
<keyword evidence="2" id="KW-0238">DNA-binding</keyword>
<dbReference type="InterPro" id="IPR014710">
    <property type="entry name" value="RmlC-like_jellyroll"/>
</dbReference>
<dbReference type="CDD" id="cd00038">
    <property type="entry name" value="CAP_ED"/>
    <property type="match status" value="1"/>
</dbReference>
<proteinExistence type="predicted"/>
<dbReference type="InterPro" id="IPR050397">
    <property type="entry name" value="Env_Response_Regulators"/>
</dbReference>
<keyword evidence="1" id="KW-0805">Transcription regulation</keyword>
<name>A0A3B0RPD1_9ZZZZ</name>
<dbReference type="InterPro" id="IPR036390">
    <property type="entry name" value="WH_DNA-bd_sf"/>
</dbReference>
<dbReference type="SUPFAM" id="SSF51206">
    <property type="entry name" value="cAMP-binding domain-like"/>
    <property type="match status" value="1"/>
</dbReference>
<evidence type="ECO:0000313" key="6">
    <source>
        <dbReference type="EMBL" id="VAV86373.1"/>
    </source>
</evidence>
<protein>
    <recommendedName>
        <fullName evidence="7">Transcriptional regulator, Crp/Fnr family</fullName>
    </recommendedName>
</protein>
<dbReference type="Pfam" id="PF00027">
    <property type="entry name" value="cNMP_binding"/>
    <property type="match status" value="1"/>
</dbReference>
<dbReference type="SMART" id="SM00419">
    <property type="entry name" value="HTH_CRP"/>
    <property type="match status" value="1"/>
</dbReference>
<evidence type="ECO:0000256" key="3">
    <source>
        <dbReference type="ARBA" id="ARBA00023163"/>
    </source>
</evidence>
<feature type="domain" description="Cyclic nucleotide-binding" evidence="4">
    <location>
        <begin position="22"/>
        <end position="105"/>
    </location>
</feature>
<dbReference type="EMBL" id="UOED01000002">
    <property type="protein sequence ID" value="VAV86373.1"/>
    <property type="molecule type" value="Genomic_DNA"/>
</dbReference>